<evidence type="ECO:0000313" key="2">
    <source>
        <dbReference type="EMBL" id="SLK22590.1"/>
    </source>
</evidence>
<dbReference type="STRING" id="1351755.CCH01_24580"/>
<name>A0A1U6JQJ6_9CLOT</name>
<organism evidence="2 3">
    <name type="scientific">Clostridium chauvoei JF4335</name>
    <dbReference type="NCBI Taxonomy" id="1351755"/>
    <lineage>
        <taxon>Bacteria</taxon>
        <taxon>Bacillati</taxon>
        <taxon>Bacillota</taxon>
        <taxon>Clostridia</taxon>
        <taxon>Eubacteriales</taxon>
        <taxon>Clostridiaceae</taxon>
        <taxon>Clostridium</taxon>
    </lineage>
</organism>
<dbReference type="GeneID" id="66300689"/>
<keyword evidence="3" id="KW-1185">Reference proteome</keyword>
<evidence type="ECO:0000313" key="3">
    <source>
        <dbReference type="Proteomes" id="UP000190476"/>
    </source>
</evidence>
<accession>A0A1U6JQJ6</accession>
<dbReference type="Pfam" id="PF13349">
    <property type="entry name" value="DUF4097"/>
    <property type="match status" value="1"/>
</dbReference>
<dbReference type="Proteomes" id="UP000190476">
    <property type="component" value="Chromosome I"/>
</dbReference>
<proteinExistence type="predicted"/>
<dbReference type="EMBL" id="LT799839">
    <property type="protein sequence ID" value="SLK22590.1"/>
    <property type="molecule type" value="Genomic_DNA"/>
</dbReference>
<evidence type="ECO:0000259" key="1">
    <source>
        <dbReference type="Pfam" id="PF13349"/>
    </source>
</evidence>
<reference evidence="3" key="1">
    <citation type="submission" date="2017-03" db="EMBL/GenBank/DDBJ databases">
        <authorList>
            <person name="Falquet L."/>
            <person name="Falquet L."/>
        </authorList>
    </citation>
    <scope>NUCLEOTIDE SEQUENCE [LARGE SCALE GENOMIC DNA]</scope>
</reference>
<dbReference type="AlphaFoldDB" id="A0A1U6JQJ6"/>
<dbReference type="OrthoDB" id="2066445at2"/>
<feature type="domain" description="DUF4097" evidence="1">
    <location>
        <begin position="79"/>
        <end position="328"/>
    </location>
</feature>
<sequence length="330" mass="36338">MTKKKLISTKMKVFMLSLLLGSVIAFSFAGVILYNSGFSFANYFNVAEWQLGLLSHSDYNYSFSSDEKYSINQDLNGIEELNVDFNGYTVYFENYEGPNLALETSNRFLDLDENSTDSPFEISYEGNKLTVKPNKSILSNVNENYLFIIKIPYSYNKNLNINSVCGSIKLDSSQLINLNINSINCDVMLSNLNCENATINITNGNIATNAFVSKVFNASTINGNINSTPISGEIKLSTISGDISALLTNSVTKLDASTTSGNIHFNLPVESNFTFNYSTINGEFYQDLHEVSSTIKEPSKSSEGNITFSTGTGDNKINVKTVNGNLTLTN</sequence>
<dbReference type="RefSeq" id="WP_079481668.1">
    <property type="nucleotide sequence ID" value="NZ_CBML010000001.1"/>
</dbReference>
<protein>
    <recommendedName>
        <fullName evidence="1">DUF4097 domain-containing protein</fullName>
    </recommendedName>
</protein>
<dbReference type="InterPro" id="IPR025164">
    <property type="entry name" value="Toastrack_DUF4097"/>
</dbReference>
<gene>
    <name evidence="2" type="ORF">CCH01_24580</name>
</gene>